<evidence type="ECO:0000256" key="1">
    <source>
        <dbReference type="ARBA" id="ARBA00007503"/>
    </source>
</evidence>
<feature type="compositionally biased region" description="Basic and acidic residues" evidence="2">
    <location>
        <begin position="588"/>
        <end position="602"/>
    </location>
</feature>
<proteinExistence type="inferred from homology"/>
<dbReference type="GeneID" id="115013265"/>
<dbReference type="CTD" id="6311"/>
<dbReference type="AlphaFoldDB" id="A0A6J2QDD6"/>
<feature type="compositionally biased region" description="Basic and acidic residues" evidence="2">
    <location>
        <begin position="713"/>
        <end position="730"/>
    </location>
</feature>
<dbReference type="OrthoDB" id="2275718at2759"/>
<feature type="region of interest" description="Disordered" evidence="2">
    <location>
        <begin position="957"/>
        <end position="1062"/>
    </location>
</feature>
<dbReference type="Pfam" id="PF07145">
    <property type="entry name" value="PAM2"/>
    <property type="match status" value="1"/>
</dbReference>
<feature type="compositionally biased region" description="Gly residues" evidence="2">
    <location>
        <begin position="24"/>
        <end position="33"/>
    </location>
</feature>
<comment type="similarity">
    <text evidence="1">Belongs to the ataxin-2 family.</text>
</comment>
<feature type="compositionally biased region" description="Pro residues" evidence="2">
    <location>
        <begin position="374"/>
        <end position="387"/>
    </location>
</feature>
<feature type="compositionally biased region" description="Low complexity" evidence="2">
    <location>
        <begin position="655"/>
        <end position="688"/>
    </location>
</feature>
<dbReference type="FunCoup" id="A0A6J2QDD6">
    <property type="interactions" value="563"/>
</dbReference>
<feature type="compositionally biased region" description="Polar residues" evidence="2">
    <location>
        <begin position="697"/>
        <end position="711"/>
    </location>
</feature>
<feature type="region of interest" description="Disordered" evidence="2">
    <location>
        <begin position="256"/>
        <end position="770"/>
    </location>
</feature>
<dbReference type="Proteomes" id="UP000504630">
    <property type="component" value="Chromosome 9"/>
</dbReference>
<gene>
    <name evidence="5" type="primary">atxn2</name>
</gene>
<feature type="compositionally biased region" description="Pro residues" evidence="2">
    <location>
        <begin position="752"/>
        <end position="763"/>
    </location>
</feature>
<dbReference type="InterPro" id="IPR045117">
    <property type="entry name" value="ATXN2-like"/>
</dbReference>
<feature type="compositionally biased region" description="Low complexity" evidence="2">
    <location>
        <begin position="388"/>
        <end position="413"/>
    </location>
</feature>
<dbReference type="InterPro" id="IPR009604">
    <property type="entry name" value="LsmAD_domain"/>
</dbReference>
<evidence type="ECO:0000259" key="3">
    <source>
        <dbReference type="PROSITE" id="PS52002"/>
    </source>
</evidence>
<feature type="compositionally biased region" description="Basic and acidic residues" evidence="2">
    <location>
        <begin position="256"/>
        <end position="285"/>
    </location>
</feature>
<feature type="compositionally biased region" description="Basic and acidic residues" evidence="2">
    <location>
        <begin position="623"/>
        <end position="636"/>
    </location>
</feature>
<organism evidence="4 5">
    <name type="scientific">Cottoperca gobio</name>
    <name type="common">Frogmouth</name>
    <name type="synonym">Aphritis gobio</name>
    <dbReference type="NCBI Taxonomy" id="56716"/>
    <lineage>
        <taxon>Eukaryota</taxon>
        <taxon>Metazoa</taxon>
        <taxon>Chordata</taxon>
        <taxon>Craniata</taxon>
        <taxon>Vertebrata</taxon>
        <taxon>Euteleostomi</taxon>
        <taxon>Actinopterygii</taxon>
        <taxon>Neopterygii</taxon>
        <taxon>Teleostei</taxon>
        <taxon>Neoteleostei</taxon>
        <taxon>Acanthomorphata</taxon>
        <taxon>Eupercaria</taxon>
        <taxon>Perciformes</taxon>
        <taxon>Notothenioidei</taxon>
        <taxon>Bovichtidae</taxon>
        <taxon>Cottoperca</taxon>
    </lineage>
</organism>
<evidence type="ECO:0000313" key="4">
    <source>
        <dbReference type="Proteomes" id="UP000504630"/>
    </source>
</evidence>
<feature type="compositionally biased region" description="Low complexity" evidence="2">
    <location>
        <begin position="976"/>
        <end position="1034"/>
    </location>
</feature>
<sequence>MSMKAGGNRSKPGGGNTAGAAASGAGGSGGGRQNLGRGRHSGKGPAAVIFNGVYANMRMVHVLTSVVGTKCELKVKNGAVYEGVFKTYGPECDLVLDAAHRKSPEPSIAPRKEDIVESIIFKASDVVVVTFKDVDLNFARKVSSDTDNFTDAAVSGKINGEHKEKDLEPWDGGETHNSDSLESLDTDVSNGWDPNDMFKYNEEKYGVLSTYDSSLSTYTVPLERDNSEEFLKREARAAQLAEEIEASATYKARVALENDERSEEEKYTAVMRGERETHTLSRENKYIPPGQRNREAMSWGPGRQNSPRLSQSSAGPSTPRPGPHDYSPSSGADQRVVNGGSSHWPSPCPSPSSRPPFRYQSGPSSLPPRATTPTRPPSRPPSRPSRPPSHSSHPSYPSSSSSYSHHGPSSPASTLPKRMSSEGPPRMSPKSQRTPRAHRVPPCRTTGVPPGVDLISHNAPGEVPVTPPTRSSSSGGTWSSVVSGAHRPRSPRQNSMGGASSGSSSSLPAPQTGTAPVETVATATSASSPTAASPAPNMVASSSADAKECRVQETRQTSPTANKENIKPLDSSPSITRPVCKGPPSMAPDHRKQIDNLKKFSVDFRLQSSSNPDPAFDQMMTKPPRDPADKPKDLPLDKASTVGREGTEDGVGVIAAGTPGGASAPSTTSTNTSKPGSPAALSPSPSAPDQKRAGLDVTSQGVQTTATSTFSGPKHEEKEEKKEAVQDQVRKSTLNPNANEFKPRFNTQPKPANTPTPPRPQGQPSPSIVVQQPPAVYGQTVCFPQMYPLTPVSPGVQKSIIWKSPAMYQVQMPHMTVSQSKPYRPGKVPNMPQQRSDQHHPQGTATMMHPATAAGPPIVAQSPAYSAQYFTCSPQQFTSQPLVQQMTHYQSQAQHVFSPVMQGSARMMAPPTHGQPTLVSSSTTQYPEQTHTMYGTSAHHLCMFICNRPECAVSPGPMPQQYPHPSATLHPHQQHPQPSATPTGQGQQGAPPQHGGHPNHPAASPVQHSQHQQAAAAAAAAQALHLANQPQQQQMYSALAPTPPSMTPGPNPQSPQASFPSAQQTVYIHPQQVQHGYNHNHMAHVQQAHMQSGLVQSHHPGQTHPTMMLMATQGPPGGPQQQMPQTALNPIPVSSTTHFSYLAHPQVQAHHQQQL</sequence>
<protein>
    <submittedName>
        <fullName evidence="5">Ataxin-2 isoform X1</fullName>
    </submittedName>
</protein>
<evidence type="ECO:0000313" key="5">
    <source>
        <dbReference type="RefSeq" id="XP_029295257.1"/>
    </source>
</evidence>
<dbReference type="InterPro" id="IPR025852">
    <property type="entry name" value="SM_dom_ATX"/>
</dbReference>
<dbReference type="GO" id="GO:0003729">
    <property type="term" value="F:mRNA binding"/>
    <property type="evidence" value="ECO:0007669"/>
    <property type="project" value="TreeGrafter"/>
</dbReference>
<dbReference type="KEGG" id="cgob:115013265"/>
<dbReference type="InterPro" id="IPR009818">
    <property type="entry name" value="PAM2_motif"/>
</dbReference>
<name>A0A6J2QDD6_COTGO</name>
<feature type="compositionally biased region" description="Low complexity" evidence="2">
    <location>
        <begin position="514"/>
        <end position="536"/>
    </location>
</feature>
<dbReference type="PANTHER" id="PTHR12854:SF11">
    <property type="entry name" value="ATAXIN-2"/>
    <property type="match status" value="1"/>
</dbReference>
<dbReference type="GO" id="GO:0010494">
    <property type="term" value="C:cytoplasmic stress granule"/>
    <property type="evidence" value="ECO:0007669"/>
    <property type="project" value="TreeGrafter"/>
</dbReference>
<dbReference type="InterPro" id="IPR047575">
    <property type="entry name" value="Sm"/>
</dbReference>
<dbReference type="SMART" id="SM01272">
    <property type="entry name" value="LsmAD"/>
    <property type="match status" value="1"/>
</dbReference>
<dbReference type="InParanoid" id="A0A6J2QDD6"/>
<dbReference type="RefSeq" id="XP_029295257.1">
    <property type="nucleotide sequence ID" value="XM_029439397.1"/>
</dbReference>
<feature type="compositionally biased region" description="Low complexity" evidence="2">
    <location>
        <begin position="495"/>
        <end position="506"/>
    </location>
</feature>
<feature type="compositionally biased region" description="Polar residues" evidence="2">
    <location>
        <begin position="303"/>
        <end position="316"/>
    </location>
</feature>
<feature type="domain" description="Sm" evidence="3">
    <location>
        <begin position="58"/>
        <end position="135"/>
    </location>
</feature>
<feature type="region of interest" description="Disordered" evidence="2">
    <location>
        <begin position="160"/>
        <end position="188"/>
    </location>
</feature>
<dbReference type="PROSITE" id="PS52002">
    <property type="entry name" value="SM"/>
    <property type="match status" value="1"/>
</dbReference>
<dbReference type="Pfam" id="PF06741">
    <property type="entry name" value="LsmAD"/>
    <property type="match status" value="1"/>
</dbReference>
<dbReference type="PANTHER" id="PTHR12854">
    <property type="entry name" value="ATAXIN 2-RELATED"/>
    <property type="match status" value="1"/>
</dbReference>
<feature type="region of interest" description="Disordered" evidence="2">
    <location>
        <begin position="1"/>
        <end position="41"/>
    </location>
</feature>
<feature type="compositionally biased region" description="Polar residues" evidence="2">
    <location>
        <begin position="554"/>
        <end position="563"/>
    </location>
</feature>
<keyword evidence="4" id="KW-1185">Reference proteome</keyword>
<dbReference type="Pfam" id="PF14438">
    <property type="entry name" value="SM-ATX"/>
    <property type="match status" value="1"/>
</dbReference>
<reference evidence="5" key="1">
    <citation type="submission" date="2025-08" db="UniProtKB">
        <authorList>
            <consortium name="RefSeq"/>
        </authorList>
    </citation>
    <scope>IDENTIFICATION</scope>
</reference>
<dbReference type="GO" id="GO:0034063">
    <property type="term" value="P:stress granule assembly"/>
    <property type="evidence" value="ECO:0007669"/>
    <property type="project" value="TreeGrafter"/>
</dbReference>
<evidence type="ECO:0000256" key="2">
    <source>
        <dbReference type="SAM" id="MobiDB-lite"/>
    </source>
</evidence>
<feature type="compositionally biased region" description="Pro residues" evidence="2">
    <location>
        <begin position="1041"/>
        <end position="1053"/>
    </location>
</feature>
<feature type="compositionally biased region" description="Low complexity" evidence="2">
    <location>
        <begin position="468"/>
        <end position="484"/>
    </location>
</feature>
<feature type="compositionally biased region" description="Low complexity" evidence="2">
    <location>
        <begin position="363"/>
        <end position="373"/>
    </location>
</feature>
<accession>A0A6J2QDD6</accession>
<feature type="compositionally biased region" description="Basic and acidic residues" evidence="2">
    <location>
        <begin position="160"/>
        <end position="179"/>
    </location>
</feature>